<name>X0VKJ9_9ZZZZ</name>
<proteinExistence type="predicted"/>
<evidence type="ECO:0000313" key="2">
    <source>
        <dbReference type="EMBL" id="GAG18819.1"/>
    </source>
</evidence>
<sequence>CLYLKSYLSSFPKLDTPVTPPALPEQSAVPEIRPFRSDQRSPAFPRAPPISV</sequence>
<accession>X0VKJ9</accession>
<reference evidence="2" key="1">
    <citation type="journal article" date="2014" name="Front. Microbiol.">
        <title>High frequency of phylogenetically diverse reductive dehalogenase-homologous genes in deep subseafloor sedimentary metagenomes.</title>
        <authorList>
            <person name="Kawai M."/>
            <person name="Futagami T."/>
            <person name="Toyoda A."/>
            <person name="Takaki Y."/>
            <person name="Nishi S."/>
            <person name="Hori S."/>
            <person name="Arai W."/>
            <person name="Tsubouchi T."/>
            <person name="Morono Y."/>
            <person name="Uchiyama I."/>
            <person name="Ito T."/>
            <person name="Fujiyama A."/>
            <person name="Inagaki F."/>
            <person name="Takami H."/>
        </authorList>
    </citation>
    <scope>NUCLEOTIDE SEQUENCE</scope>
    <source>
        <strain evidence="2">Expedition CK06-06</strain>
    </source>
</reference>
<dbReference type="EMBL" id="BARS01038105">
    <property type="protein sequence ID" value="GAG18819.1"/>
    <property type="molecule type" value="Genomic_DNA"/>
</dbReference>
<feature type="region of interest" description="Disordered" evidence="1">
    <location>
        <begin position="19"/>
        <end position="52"/>
    </location>
</feature>
<gene>
    <name evidence="2" type="ORF">S01H1_58340</name>
</gene>
<evidence type="ECO:0000256" key="1">
    <source>
        <dbReference type="SAM" id="MobiDB-lite"/>
    </source>
</evidence>
<feature type="non-terminal residue" evidence="2">
    <location>
        <position position="1"/>
    </location>
</feature>
<comment type="caution">
    <text evidence="2">The sequence shown here is derived from an EMBL/GenBank/DDBJ whole genome shotgun (WGS) entry which is preliminary data.</text>
</comment>
<dbReference type="AlphaFoldDB" id="X0VKJ9"/>
<protein>
    <submittedName>
        <fullName evidence="2">Uncharacterized protein</fullName>
    </submittedName>
</protein>
<organism evidence="2">
    <name type="scientific">marine sediment metagenome</name>
    <dbReference type="NCBI Taxonomy" id="412755"/>
    <lineage>
        <taxon>unclassified sequences</taxon>
        <taxon>metagenomes</taxon>
        <taxon>ecological metagenomes</taxon>
    </lineage>
</organism>